<feature type="binding site" evidence="10">
    <location>
        <begin position="115"/>
        <end position="121"/>
    </location>
    <ligand>
        <name>ATP</name>
        <dbReference type="ChEBI" id="CHEBI:30616"/>
    </ligand>
</feature>
<dbReference type="SUPFAM" id="SSF53244">
    <property type="entry name" value="MurD-like peptide ligases, peptide-binding domain"/>
    <property type="match status" value="1"/>
</dbReference>
<dbReference type="Pfam" id="PF08245">
    <property type="entry name" value="Mur_ligase_M"/>
    <property type="match status" value="1"/>
</dbReference>
<dbReference type="InterPro" id="IPR000713">
    <property type="entry name" value="Mur_ligase_N"/>
</dbReference>
<dbReference type="InterPro" id="IPR005863">
    <property type="entry name" value="UDP-N-AcMur_synth"/>
</dbReference>
<evidence type="ECO:0000259" key="14">
    <source>
        <dbReference type="Pfam" id="PF08245"/>
    </source>
</evidence>
<comment type="subcellular location">
    <subcellularLocation>
        <location evidence="10 11">Cytoplasm</location>
    </subcellularLocation>
</comment>
<evidence type="ECO:0000313" key="16">
    <source>
        <dbReference type="Proteomes" id="UP000062160"/>
    </source>
</evidence>
<evidence type="ECO:0000256" key="9">
    <source>
        <dbReference type="ARBA" id="ARBA00023316"/>
    </source>
</evidence>
<dbReference type="EMBL" id="DF977002">
    <property type="protein sequence ID" value="GAQ25503.1"/>
    <property type="molecule type" value="Genomic_DNA"/>
</dbReference>
<comment type="function">
    <text evidence="10 11">Involved in cell wall formation. Catalyzes the final step in the synthesis of UDP-N-acetylmuramoyl-pentapeptide, the precursor of murein.</text>
</comment>
<dbReference type="InterPro" id="IPR035911">
    <property type="entry name" value="MurE/MurF_N"/>
</dbReference>
<dbReference type="STRING" id="224999.GCA_001485475_01532"/>
<dbReference type="Proteomes" id="UP000062160">
    <property type="component" value="Unassembled WGS sequence"/>
</dbReference>
<keyword evidence="3 10" id="KW-0132">Cell division</keyword>
<accession>A0A0U9HN30</accession>
<dbReference type="RefSeq" id="WP_059032920.1">
    <property type="nucleotide sequence ID" value="NZ_BSDN01000001.1"/>
</dbReference>
<gene>
    <name evidence="10" type="primary">murF</name>
    <name evidence="15" type="ORF">TSYNT_828</name>
</gene>
<evidence type="ECO:0000256" key="8">
    <source>
        <dbReference type="ARBA" id="ARBA00023306"/>
    </source>
</evidence>
<comment type="pathway">
    <text evidence="10 11">Cell wall biogenesis; peptidoglycan biosynthesis.</text>
</comment>
<name>A0A0U9HN30_9FIRM</name>
<organism evidence="15">
    <name type="scientific">Tepidanaerobacter syntrophicus</name>
    <dbReference type="NCBI Taxonomy" id="224999"/>
    <lineage>
        <taxon>Bacteria</taxon>
        <taxon>Bacillati</taxon>
        <taxon>Bacillota</taxon>
        <taxon>Clostridia</taxon>
        <taxon>Thermosediminibacterales</taxon>
        <taxon>Tepidanaerobacteraceae</taxon>
        <taxon>Tepidanaerobacter</taxon>
    </lineage>
</organism>
<dbReference type="InterPro" id="IPR036615">
    <property type="entry name" value="Mur_ligase_C_dom_sf"/>
</dbReference>
<dbReference type="UniPathway" id="UPA00219"/>
<dbReference type="SUPFAM" id="SSF63418">
    <property type="entry name" value="MurE/MurF N-terminal domain"/>
    <property type="match status" value="1"/>
</dbReference>
<dbReference type="PANTHER" id="PTHR43024">
    <property type="entry name" value="UDP-N-ACETYLMURAMOYL-TRIPEPTIDE--D-ALANYL-D-ALANINE LIGASE"/>
    <property type="match status" value="1"/>
</dbReference>
<dbReference type="InterPro" id="IPR051046">
    <property type="entry name" value="MurCDEF_CellWall_CoF430Synth"/>
</dbReference>
<dbReference type="GO" id="GO:0008766">
    <property type="term" value="F:UDP-N-acetylmuramoylalanyl-D-glutamyl-2,6-diaminopimelate-D-alanyl-D-alanine ligase activity"/>
    <property type="evidence" value="ECO:0007669"/>
    <property type="project" value="RHEA"/>
</dbReference>
<keyword evidence="7 10" id="KW-0573">Peptidoglycan synthesis</keyword>
<dbReference type="Pfam" id="PF01225">
    <property type="entry name" value="Mur_ligase"/>
    <property type="match status" value="1"/>
</dbReference>
<dbReference type="GO" id="GO:0051301">
    <property type="term" value="P:cell division"/>
    <property type="evidence" value="ECO:0007669"/>
    <property type="project" value="UniProtKB-KW"/>
</dbReference>
<dbReference type="Gene3D" id="3.40.1390.10">
    <property type="entry name" value="MurE/MurF, N-terminal domain"/>
    <property type="match status" value="1"/>
</dbReference>
<evidence type="ECO:0000313" key="15">
    <source>
        <dbReference type="EMBL" id="GAQ25503.1"/>
    </source>
</evidence>
<reference evidence="15" key="1">
    <citation type="journal article" date="2016" name="Genome Announc.">
        <title>Draft Genome Sequence of the Syntrophic Lactate-Degrading Bacterium Tepidanaerobacter syntrophicus JLT.</title>
        <authorList>
            <person name="Matsuura N."/>
            <person name="Ohashi A."/>
            <person name="Tourlousse D.M."/>
            <person name="Sekiguchi Y."/>
        </authorList>
    </citation>
    <scope>NUCLEOTIDE SEQUENCE [LARGE SCALE GENOMIC DNA]</scope>
    <source>
        <strain evidence="15">JL</strain>
    </source>
</reference>
<feature type="domain" description="Mur ligase N-terminal catalytic" evidence="12">
    <location>
        <begin position="26"/>
        <end position="76"/>
    </location>
</feature>
<evidence type="ECO:0000256" key="1">
    <source>
        <dbReference type="ARBA" id="ARBA00022490"/>
    </source>
</evidence>
<evidence type="ECO:0000256" key="2">
    <source>
        <dbReference type="ARBA" id="ARBA00022598"/>
    </source>
</evidence>
<keyword evidence="2 10" id="KW-0436">Ligase</keyword>
<dbReference type="GO" id="GO:0005737">
    <property type="term" value="C:cytoplasm"/>
    <property type="evidence" value="ECO:0007669"/>
    <property type="project" value="UniProtKB-SubCell"/>
</dbReference>
<keyword evidence="1 10" id="KW-0963">Cytoplasm</keyword>
<keyword evidence="9 10" id="KW-0961">Cell wall biogenesis/degradation</keyword>
<dbReference type="PANTHER" id="PTHR43024:SF1">
    <property type="entry name" value="UDP-N-ACETYLMURAMOYL-TRIPEPTIDE--D-ALANYL-D-ALANINE LIGASE"/>
    <property type="match status" value="1"/>
</dbReference>
<dbReference type="GO" id="GO:0047480">
    <property type="term" value="F:UDP-N-acetylmuramoyl-tripeptide-D-alanyl-D-alanine ligase activity"/>
    <property type="evidence" value="ECO:0007669"/>
    <property type="project" value="UniProtKB-UniRule"/>
</dbReference>
<evidence type="ECO:0000256" key="5">
    <source>
        <dbReference type="ARBA" id="ARBA00022840"/>
    </source>
</evidence>
<keyword evidence="8 10" id="KW-0131">Cell cycle</keyword>
<dbReference type="OrthoDB" id="9801978at2"/>
<feature type="domain" description="Mur ligase C-terminal" evidence="13">
    <location>
        <begin position="322"/>
        <end position="447"/>
    </location>
</feature>
<evidence type="ECO:0000259" key="13">
    <source>
        <dbReference type="Pfam" id="PF02875"/>
    </source>
</evidence>
<evidence type="ECO:0000256" key="6">
    <source>
        <dbReference type="ARBA" id="ARBA00022960"/>
    </source>
</evidence>
<dbReference type="InterPro" id="IPR004101">
    <property type="entry name" value="Mur_ligase_C"/>
</dbReference>
<dbReference type="GO" id="GO:0005524">
    <property type="term" value="F:ATP binding"/>
    <property type="evidence" value="ECO:0007669"/>
    <property type="project" value="UniProtKB-UniRule"/>
</dbReference>
<keyword evidence="16" id="KW-1185">Reference proteome</keyword>
<evidence type="ECO:0000256" key="10">
    <source>
        <dbReference type="HAMAP-Rule" id="MF_02019"/>
    </source>
</evidence>
<dbReference type="AlphaFoldDB" id="A0A0U9HN30"/>
<keyword evidence="5 10" id="KW-0067">ATP-binding</keyword>
<dbReference type="EC" id="6.3.2.10" evidence="10 11"/>
<keyword evidence="4 10" id="KW-0547">Nucleotide-binding</keyword>
<dbReference type="InterPro" id="IPR036565">
    <property type="entry name" value="Mur-like_cat_sf"/>
</dbReference>
<comment type="similarity">
    <text evidence="10">Belongs to the MurCDEF family. MurF subfamily.</text>
</comment>
<dbReference type="GO" id="GO:0008360">
    <property type="term" value="P:regulation of cell shape"/>
    <property type="evidence" value="ECO:0007669"/>
    <property type="project" value="UniProtKB-KW"/>
</dbReference>
<proteinExistence type="inferred from homology"/>
<keyword evidence="6 10" id="KW-0133">Cell shape</keyword>
<dbReference type="Gene3D" id="3.40.1190.10">
    <property type="entry name" value="Mur-like, catalytic domain"/>
    <property type="match status" value="1"/>
</dbReference>
<dbReference type="SUPFAM" id="SSF53623">
    <property type="entry name" value="MurD-like peptide ligases, catalytic domain"/>
    <property type="match status" value="1"/>
</dbReference>
<dbReference type="InterPro" id="IPR013221">
    <property type="entry name" value="Mur_ligase_cen"/>
</dbReference>
<evidence type="ECO:0000256" key="3">
    <source>
        <dbReference type="ARBA" id="ARBA00022618"/>
    </source>
</evidence>
<feature type="domain" description="Mur ligase central" evidence="14">
    <location>
        <begin position="113"/>
        <end position="298"/>
    </location>
</feature>
<evidence type="ECO:0000256" key="4">
    <source>
        <dbReference type="ARBA" id="ARBA00022741"/>
    </source>
</evidence>
<evidence type="ECO:0000256" key="11">
    <source>
        <dbReference type="RuleBase" id="RU004136"/>
    </source>
</evidence>
<comment type="catalytic activity">
    <reaction evidence="10 11">
        <text>D-alanyl-D-alanine + UDP-N-acetyl-alpha-D-muramoyl-L-alanyl-gamma-D-glutamyl-meso-2,6-diaminopimelate + ATP = UDP-N-acetyl-alpha-D-muramoyl-L-alanyl-gamma-D-glutamyl-meso-2,6-diaminopimeloyl-D-alanyl-D-alanine + ADP + phosphate + H(+)</text>
        <dbReference type="Rhea" id="RHEA:28374"/>
        <dbReference type="ChEBI" id="CHEBI:15378"/>
        <dbReference type="ChEBI" id="CHEBI:30616"/>
        <dbReference type="ChEBI" id="CHEBI:43474"/>
        <dbReference type="ChEBI" id="CHEBI:57822"/>
        <dbReference type="ChEBI" id="CHEBI:61386"/>
        <dbReference type="ChEBI" id="CHEBI:83905"/>
        <dbReference type="ChEBI" id="CHEBI:456216"/>
        <dbReference type="EC" id="6.3.2.10"/>
    </reaction>
</comment>
<dbReference type="GO" id="GO:0071555">
    <property type="term" value="P:cell wall organization"/>
    <property type="evidence" value="ECO:0007669"/>
    <property type="project" value="UniProtKB-KW"/>
</dbReference>
<protein>
    <recommendedName>
        <fullName evidence="10 11">UDP-N-acetylmuramoyl-tripeptide--D-alanyl-D-alanine ligase</fullName>
        <ecNumber evidence="10 11">6.3.2.10</ecNumber>
    </recommendedName>
    <alternativeName>
        <fullName evidence="10">D-alanyl-D-alanine-adding enzyme</fullName>
    </alternativeName>
</protein>
<dbReference type="Pfam" id="PF02875">
    <property type="entry name" value="Mur_ligase_C"/>
    <property type="match status" value="1"/>
</dbReference>
<evidence type="ECO:0000259" key="12">
    <source>
        <dbReference type="Pfam" id="PF01225"/>
    </source>
</evidence>
<evidence type="ECO:0000256" key="7">
    <source>
        <dbReference type="ARBA" id="ARBA00022984"/>
    </source>
</evidence>
<dbReference type="Gene3D" id="3.90.190.20">
    <property type="entry name" value="Mur ligase, C-terminal domain"/>
    <property type="match status" value="1"/>
</dbReference>
<dbReference type="NCBIfam" id="TIGR01143">
    <property type="entry name" value="murF"/>
    <property type="match status" value="1"/>
</dbReference>
<dbReference type="HAMAP" id="MF_02019">
    <property type="entry name" value="MurF"/>
    <property type="match status" value="1"/>
</dbReference>
<dbReference type="GO" id="GO:0009252">
    <property type="term" value="P:peptidoglycan biosynthetic process"/>
    <property type="evidence" value="ECO:0007669"/>
    <property type="project" value="UniProtKB-UniRule"/>
</dbReference>
<sequence length="462" mass="50425">MKPLIIKEIVHATGGEYTGKNHEKQIKGVSTDSRTIIAESLFVPIIGPNFDGHDFIGNAIKKGAAAALCNKSKKEKLEGLLFDDIIFVENTSTALLELASYYRSLFSIPFVAVTGSVGKTTTKEMIAEILMTRYDVLKSRGNFNNEIGLPLTIFCLEQKHEAGVVELGMSALGEISRMANVVKPHIAVITNIGVTHIEHLGSKENIARAKLEILEPLKKDDIAILNGDCAELWNARKNIVPKTVFFGEKRGDVLIDEIKNLGPNELEFTISGKYGEAKFKLPLSGKHNAINAVAAVAVGFEMGFTKEEIQQGLSNLKLPGMRQEFKKSKFGSDIIDDAYNANPDSMKAALDLIKELAPYKMKAVILGDMLELGPLAKKAHFEVGTYAALCSDICVFIGSYADALKEGAIASGFNPARIYTFPTVQESVQEIEKLVKDCDIILVKASRGMKFEQITQKLVGGL</sequence>